<keyword evidence="2" id="KW-1185">Reference proteome</keyword>
<protein>
    <submittedName>
        <fullName evidence="1">Uncharacterized protein</fullName>
    </submittedName>
</protein>
<evidence type="ECO:0000313" key="2">
    <source>
        <dbReference type="Proteomes" id="UP001404845"/>
    </source>
</evidence>
<proteinExistence type="predicted"/>
<dbReference type="RefSeq" id="WP_200672406.1">
    <property type="nucleotide sequence ID" value="NZ_JACWCW010000125.1"/>
</dbReference>
<dbReference type="EMBL" id="JAQYXL010000001">
    <property type="protein sequence ID" value="MEN3230500.1"/>
    <property type="molecule type" value="Genomic_DNA"/>
</dbReference>
<dbReference type="Proteomes" id="UP001404845">
    <property type="component" value="Unassembled WGS sequence"/>
</dbReference>
<comment type="caution">
    <text evidence="1">The sequence shown here is derived from an EMBL/GenBank/DDBJ whole genome shotgun (WGS) entry which is preliminary data.</text>
</comment>
<gene>
    <name evidence="1" type="ORF">PUR21_23225</name>
</gene>
<organism evidence="1 2">
    <name type="scientific">Methylorubrum rhodesianum</name>
    <dbReference type="NCBI Taxonomy" id="29427"/>
    <lineage>
        <taxon>Bacteria</taxon>
        <taxon>Pseudomonadati</taxon>
        <taxon>Pseudomonadota</taxon>
        <taxon>Alphaproteobacteria</taxon>
        <taxon>Hyphomicrobiales</taxon>
        <taxon>Methylobacteriaceae</taxon>
        <taxon>Methylorubrum</taxon>
    </lineage>
</organism>
<reference evidence="1 2" key="1">
    <citation type="journal article" date="2023" name="PLoS ONE">
        <title>Complete genome assembly of Hawai'i environmental nontuberculous mycobacteria reveals unexpected co-isolation with methylobacteria.</title>
        <authorList>
            <person name="Hendrix J."/>
            <person name="Epperson L.E."/>
            <person name="Tong E.I."/>
            <person name="Chan Y.L."/>
            <person name="Hasan N.A."/>
            <person name="Dawrs S.N."/>
            <person name="Norton G.J."/>
            <person name="Virdi R."/>
            <person name="Crooks J.L."/>
            <person name="Chan E.D."/>
            <person name="Honda J.R."/>
            <person name="Strong M."/>
        </authorList>
    </citation>
    <scope>NUCLEOTIDE SEQUENCE [LARGE SCALE GENOMIC DNA]</scope>
    <source>
        <strain evidence="1 2">NJH_HI01</strain>
    </source>
</reference>
<sequence>MPFLELCQLALLRLFPFPIKISLQEISAFATGLERNVLRSSASPFGSSRADISGSLGPTLAQFEQADRCWAWVAASAGEQVVRRLTIREPDQSLFKKLNSDVAT</sequence>
<evidence type="ECO:0000313" key="1">
    <source>
        <dbReference type="EMBL" id="MEN3230500.1"/>
    </source>
</evidence>
<name>A0ABU9ZI11_9HYPH</name>
<accession>A0ABU9ZI11</accession>